<proteinExistence type="predicted"/>
<feature type="transmembrane region" description="Helical" evidence="1">
    <location>
        <begin position="185"/>
        <end position="204"/>
    </location>
</feature>
<evidence type="ECO:0000313" key="3">
    <source>
        <dbReference type="Proteomes" id="UP000075502"/>
    </source>
</evidence>
<keyword evidence="1" id="KW-1133">Transmembrane helix</keyword>
<keyword evidence="1" id="KW-0472">Membrane</keyword>
<dbReference type="EMBL" id="JEME01003277">
    <property type="protein sequence ID" value="KYG01486.1"/>
    <property type="molecule type" value="Genomic_DNA"/>
</dbReference>
<evidence type="ECO:0000256" key="1">
    <source>
        <dbReference type="SAM" id="Phobius"/>
    </source>
</evidence>
<keyword evidence="1" id="KW-0812">Transmembrane</keyword>
<feature type="transmembrane region" description="Helical" evidence="1">
    <location>
        <begin position="71"/>
        <end position="92"/>
    </location>
</feature>
<sequence length="208" mass="22572">MKDNISSPLDTLAEIKHLMERSSRFISLSGLSGVFAGAYALAGAFAAFRYLDARGIISSDNRAYTITTDDLIFFGADAAIVLILAIATGVFLTTRKAKQDGNSIFDASAKKLIINLCIPLFTGGLFCLALVLHGPAFYIAPAMLIFYGLSLINASKYTLSDVRFLGIAEVALGIISAFIIGYGLIFWAIGFGVLHIIYGTYMYFKYER</sequence>
<comment type="caution">
    <text evidence="2">The sequence shown here is derived from an EMBL/GenBank/DDBJ whole genome shotgun (WGS) entry which is preliminary data.</text>
</comment>
<organism evidence="2 3">
    <name type="scientific">Sorangium cellulosum</name>
    <name type="common">Polyangium cellulosum</name>
    <dbReference type="NCBI Taxonomy" id="56"/>
    <lineage>
        <taxon>Bacteria</taxon>
        <taxon>Pseudomonadati</taxon>
        <taxon>Myxococcota</taxon>
        <taxon>Polyangia</taxon>
        <taxon>Polyangiales</taxon>
        <taxon>Polyangiaceae</taxon>
        <taxon>Sorangium</taxon>
    </lineage>
</organism>
<feature type="transmembrane region" description="Helical" evidence="1">
    <location>
        <begin position="162"/>
        <end position="179"/>
    </location>
</feature>
<evidence type="ECO:0000313" key="2">
    <source>
        <dbReference type="EMBL" id="KYG01486.1"/>
    </source>
</evidence>
<protein>
    <submittedName>
        <fullName evidence="2">Uncharacterized protein</fullName>
    </submittedName>
</protein>
<accession>A0A150T9X9</accession>
<dbReference type="Proteomes" id="UP000075502">
    <property type="component" value="Unassembled WGS sequence"/>
</dbReference>
<feature type="transmembrane region" description="Helical" evidence="1">
    <location>
        <begin position="112"/>
        <end position="132"/>
    </location>
</feature>
<feature type="transmembrane region" description="Helical" evidence="1">
    <location>
        <begin position="138"/>
        <end position="155"/>
    </location>
</feature>
<gene>
    <name evidence="2" type="ORF">BE21_56505</name>
</gene>
<reference evidence="2 3" key="1">
    <citation type="submission" date="2014-02" db="EMBL/GenBank/DDBJ databases">
        <title>The small core and large imbalanced accessory genome model reveals a collaborative survival strategy of Sorangium cellulosum strains in nature.</title>
        <authorList>
            <person name="Han K."/>
            <person name="Peng R."/>
            <person name="Blom J."/>
            <person name="Li Y.-Z."/>
        </authorList>
    </citation>
    <scope>NUCLEOTIDE SEQUENCE [LARGE SCALE GENOMIC DNA]</scope>
    <source>
        <strain evidence="2 3">So0007-03</strain>
    </source>
</reference>
<dbReference type="AlphaFoldDB" id="A0A150T9X9"/>
<name>A0A150T9X9_SORCE</name>
<feature type="transmembrane region" description="Helical" evidence="1">
    <location>
        <begin position="25"/>
        <end position="51"/>
    </location>
</feature>